<protein>
    <recommendedName>
        <fullName evidence="4">dTTP/UTP pyrophosphatase</fullName>
        <shortName evidence="4">dTTPase/UTPase</shortName>
        <ecNumber evidence="4">3.6.1.9</ecNumber>
    </recommendedName>
    <alternativeName>
        <fullName evidence="4">Nucleoside triphosphate pyrophosphatase</fullName>
    </alternativeName>
    <alternativeName>
        <fullName evidence="4">Nucleotide pyrophosphatase</fullName>
        <shortName evidence="4">Nucleotide PPase</shortName>
    </alternativeName>
</protein>
<comment type="caution">
    <text evidence="5">The sequence shown here is derived from an EMBL/GenBank/DDBJ whole genome shotgun (WGS) entry which is preliminary data.</text>
</comment>
<keyword evidence="2 4" id="KW-0378">Hydrolase</keyword>
<dbReference type="Proteomes" id="UP000239590">
    <property type="component" value="Unassembled WGS sequence"/>
</dbReference>
<comment type="catalytic activity">
    <reaction evidence="4">
        <text>dTTP + H2O = dTMP + diphosphate + H(+)</text>
        <dbReference type="Rhea" id="RHEA:28534"/>
        <dbReference type="ChEBI" id="CHEBI:15377"/>
        <dbReference type="ChEBI" id="CHEBI:15378"/>
        <dbReference type="ChEBI" id="CHEBI:33019"/>
        <dbReference type="ChEBI" id="CHEBI:37568"/>
        <dbReference type="ChEBI" id="CHEBI:63528"/>
        <dbReference type="EC" id="3.6.1.9"/>
    </reaction>
</comment>
<feature type="active site" description="Proton acceptor" evidence="4">
    <location>
        <position position="73"/>
    </location>
</feature>
<keyword evidence="4" id="KW-0963">Cytoplasm</keyword>
<proteinExistence type="inferred from homology"/>
<comment type="function">
    <text evidence="4">Nucleoside triphosphate pyrophosphatase that hydrolyzes dTTP and UTP. May have a dual role in cell division arrest and in preventing the incorporation of modified nucleotides into cellular nucleic acids.</text>
</comment>
<dbReference type="GO" id="GO:0036218">
    <property type="term" value="F:dTTP diphosphatase activity"/>
    <property type="evidence" value="ECO:0007669"/>
    <property type="project" value="RHEA"/>
</dbReference>
<sequence>MLSLSKPLILGSNSPRRQQILRDAGFSFQVQVLPTEEDFPEDMPSQDVPVFLALKKAEAFRSLLENNLVLTADTVVRINEKILNKPIDAADARRMLRLLSGQTHEVTTGVCLMSAEQAWSFADTARVHFRELTEWEIDYYLEACRPFDKAGAYGVQDFIGMVGIDRIEGSYFTVMGLPIHRVYTQLVQAGFLQTL</sequence>
<evidence type="ECO:0000256" key="2">
    <source>
        <dbReference type="ARBA" id="ARBA00022801"/>
    </source>
</evidence>
<dbReference type="OrthoDB" id="9807767at2"/>
<evidence type="ECO:0000256" key="4">
    <source>
        <dbReference type="HAMAP-Rule" id="MF_00528"/>
    </source>
</evidence>
<dbReference type="GO" id="GO:0009117">
    <property type="term" value="P:nucleotide metabolic process"/>
    <property type="evidence" value="ECO:0007669"/>
    <property type="project" value="UniProtKB-KW"/>
</dbReference>
<dbReference type="PIRSF" id="PIRSF006305">
    <property type="entry name" value="Maf"/>
    <property type="match status" value="1"/>
</dbReference>
<name>A0A2S7ISW4_9BACT</name>
<dbReference type="InterPro" id="IPR029001">
    <property type="entry name" value="ITPase-like_fam"/>
</dbReference>
<dbReference type="NCBIfam" id="TIGR00172">
    <property type="entry name" value="maf"/>
    <property type="match status" value="1"/>
</dbReference>
<comment type="caution">
    <text evidence="4">Lacks conserved residue(s) required for the propagation of feature annotation.</text>
</comment>
<dbReference type="EC" id="3.6.1.9" evidence="4"/>
<comment type="subcellular location">
    <subcellularLocation>
        <location evidence="4">Cytoplasm</location>
    </subcellularLocation>
</comment>
<evidence type="ECO:0000256" key="3">
    <source>
        <dbReference type="ARBA" id="ARBA00023080"/>
    </source>
</evidence>
<gene>
    <name evidence="5" type="primary">maf</name>
    <name evidence="5" type="ORF">C5O19_14620</name>
</gene>
<dbReference type="PANTHER" id="PTHR43213">
    <property type="entry name" value="BIFUNCTIONAL DTTP/UTP PYROPHOSPHATASE/METHYLTRANSFERASE PROTEIN-RELATED"/>
    <property type="match status" value="1"/>
</dbReference>
<evidence type="ECO:0000313" key="6">
    <source>
        <dbReference type="Proteomes" id="UP000239590"/>
    </source>
</evidence>
<dbReference type="AlphaFoldDB" id="A0A2S7ISW4"/>
<feature type="site" description="Important for substrate specificity" evidence="4">
    <location>
        <position position="156"/>
    </location>
</feature>
<dbReference type="SUPFAM" id="SSF52972">
    <property type="entry name" value="ITPase-like"/>
    <property type="match status" value="1"/>
</dbReference>
<comment type="catalytic activity">
    <reaction evidence="4">
        <text>UTP + H2O = UMP + diphosphate + H(+)</text>
        <dbReference type="Rhea" id="RHEA:29395"/>
        <dbReference type="ChEBI" id="CHEBI:15377"/>
        <dbReference type="ChEBI" id="CHEBI:15378"/>
        <dbReference type="ChEBI" id="CHEBI:33019"/>
        <dbReference type="ChEBI" id="CHEBI:46398"/>
        <dbReference type="ChEBI" id="CHEBI:57865"/>
        <dbReference type="EC" id="3.6.1.9"/>
    </reaction>
</comment>
<comment type="similarity">
    <text evidence="4">Belongs to the Maf family. YhdE subfamily.</text>
</comment>
<dbReference type="Gene3D" id="3.90.950.10">
    <property type="match status" value="1"/>
</dbReference>
<feature type="site" description="Important for substrate specificity" evidence="4">
    <location>
        <position position="16"/>
    </location>
</feature>
<dbReference type="PANTHER" id="PTHR43213:SF5">
    <property type="entry name" value="BIFUNCTIONAL DTTP_UTP PYROPHOSPHATASE_METHYLTRANSFERASE PROTEIN-RELATED"/>
    <property type="match status" value="1"/>
</dbReference>
<dbReference type="GO" id="GO:0036221">
    <property type="term" value="F:UTP diphosphatase activity"/>
    <property type="evidence" value="ECO:0007669"/>
    <property type="project" value="RHEA"/>
</dbReference>
<dbReference type="EMBL" id="PTRA01000001">
    <property type="protein sequence ID" value="PQA60794.1"/>
    <property type="molecule type" value="Genomic_DNA"/>
</dbReference>
<dbReference type="Pfam" id="PF02545">
    <property type="entry name" value="Maf"/>
    <property type="match status" value="1"/>
</dbReference>
<reference evidence="6" key="1">
    <citation type="submission" date="2018-02" db="EMBL/GenBank/DDBJ databases">
        <title>Genome sequencing of Solimonas sp. HR-BB.</title>
        <authorList>
            <person name="Lee Y."/>
            <person name="Jeon C.O."/>
        </authorList>
    </citation>
    <scope>NUCLEOTIDE SEQUENCE [LARGE SCALE GENOMIC DNA]</scope>
    <source>
        <strain evidence="6">HR-U</strain>
    </source>
</reference>
<dbReference type="GO" id="GO:0005737">
    <property type="term" value="C:cytoplasm"/>
    <property type="evidence" value="ECO:0007669"/>
    <property type="project" value="UniProtKB-SubCell"/>
</dbReference>
<accession>A0A2S7ISW4</accession>
<dbReference type="CDD" id="cd00555">
    <property type="entry name" value="Maf"/>
    <property type="match status" value="1"/>
</dbReference>
<dbReference type="HAMAP" id="MF_00528">
    <property type="entry name" value="Maf"/>
    <property type="match status" value="1"/>
</dbReference>
<evidence type="ECO:0000313" key="5">
    <source>
        <dbReference type="EMBL" id="PQA60794.1"/>
    </source>
</evidence>
<dbReference type="InterPro" id="IPR003697">
    <property type="entry name" value="Maf-like"/>
</dbReference>
<evidence type="ECO:0000256" key="1">
    <source>
        <dbReference type="ARBA" id="ARBA00001968"/>
    </source>
</evidence>
<feature type="site" description="Important for substrate specificity" evidence="4">
    <location>
        <position position="74"/>
    </location>
</feature>
<keyword evidence="6" id="KW-1185">Reference proteome</keyword>
<dbReference type="RefSeq" id="WP_104713453.1">
    <property type="nucleotide sequence ID" value="NZ_PTRA01000001.1"/>
</dbReference>
<comment type="cofactor">
    <cofactor evidence="1 4">
        <name>a divalent metal cation</name>
        <dbReference type="ChEBI" id="CHEBI:60240"/>
    </cofactor>
</comment>
<organism evidence="5 6">
    <name type="scientific">Siphonobacter curvatus</name>
    <dbReference type="NCBI Taxonomy" id="2094562"/>
    <lineage>
        <taxon>Bacteria</taxon>
        <taxon>Pseudomonadati</taxon>
        <taxon>Bacteroidota</taxon>
        <taxon>Cytophagia</taxon>
        <taxon>Cytophagales</taxon>
        <taxon>Cytophagaceae</taxon>
        <taxon>Siphonobacter</taxon>
    </lineage>
</organism>
<keyword evidence="3 4" id="KW-0546">Nucleotide metabolism</keyword>